<organism evidence="1 2">
    <name type="scientific">Idiomarina fontislapidosi</name>
    <dbReference type="NCBI Taxonomy" id="263723"/>
    <lineage>
        <taxon>Bacteria</taxon>
        <taxon>Pseudomonadati</taxon>
        <taxon>Pseudomonadota</taxon>
        <taxon>Gammaproteobacteria</taxon>
        <taxon>Alteromonadales</taxon>
        <taxon>Idiomarinaceae</taxon>
        <taxon>Idiomarina</taxon>
    </lineage>
</organism>
<dbReference type="Gene3D" id="3.30.110.70">
    <property type="entry name" value="Hypothetical protein apc22750. Chain B"/>
    <property type="match status" value="1"/>
</dbReference>
<proteinExistence type="predicted"/>
<dbReference type="EMBL" id="PIPV01000001">
    <property type="protein sequence ID" value="RUO58299.1"/>
    <property type="molecule type" value="Genomic_DNA"/>
</dbReference>
<accession>A0A432YBE3</accession>
<sequence length="102" mass="10715">MGSGDTVETTDVSTTEVELRTQPFSSSSAFKLLSVVTGDSCQLGFEEPAASASDAQHALREDAARFGATHVFGLQCFNLPTDASSRCYTSVSCFGQAAAPKR</sequence>
<evidence type="ECO:0000313" key="1">
    <source>
        <dbReference type="EMBL" id="RUO58299.1"/>
    </source>
</evidence>
<reference evidence="2" key="1">
    <citation type="journal article" date="2018" name="Front. Microbiol.">
        <title>Genome-Based Analysis Reveals the Taxonomy and Diversity of the Family Idiomarinaceae.</title>
        <authorList>
            <person name="Liu Y."/>
            <person name="Lai Q."/>
            <person name="Shao Z."/>
        </authorList>
    </citation>
    <scope>NUCLEOTIDE SEQUENCE [LARGE SCALE GENOMIC DNA]</scope>
    <source>
        <strain evidence="2">F23</strain>
    </source>
</reference>
<evidence type="ECO:0000313" key="2">
    <source>
        <dbReference type="Proteomes" id="UP000287330"/>
    </source>
</evidence>
<dbReference type="AlphaFoldDB" id="A0A432YBE3"/>
<keyword evidence="2" id="KW-1185">Reference proteome</keyword>
<name>A0A432YBE3_9GAMM</name>
<dbReference type="Proteomes" id="UP000287330">
    <property type="component" value="Unassembled WGS sequence"/>
</dbReference>
<comment type="caution">
    <text evidence="1">The sequence shown here is derived from an EMBL/GenBank/DDBJ whole genome shotgun (WGS) entry which is preliminary data.</text>
</comment>
<gene>
    <name evidence="1" type="ORF">CWE25_01520</name>
</gene>
<protein>
    <submittedName>
        <fullName evidence="1">Uncharacterized protein</fullName>
    </submittedName>
</protein>